<proteinExistence type="predicted"/>
<keyword evidence="2" id="KW-1185">Reference proteome</keyword>
<sequence>MKSRLIVISDLFGFKENNWIQNYMAILNDYFEVVFYDALVLAEIKKASKTESELHNAFVNGGIEIAINNLLNLENELVNVLGFSIGGTIGWKAGLKGLKIQRIIGVSSTRLRMETLKPNCKIELFYGEKDSDAPSNNWFQLMELNYTSIRNAAHTFYKEKEHIDIIVNRLI</sequence>
<evidence type="ECO:0000313" key="1">
    <source>
        <dbReference type="EMBL" id="MDT0553789.1"/>
    </source>
</evidence>
<comment type="caution">
    <text evidence="1">The sequence shown here is derived from an EMBL/GenBank/DDBJ whole genome shotgun (WGS) entry which is preliminary data.</text>
</comment>
<organism evidence="1 2">
    <name type="scientific">Urechidicola vernalis</name>
    <dbReference type="NCBI Taxonomy" id="3075600"/>
    <lineage>
        <taxon>Bacteria</taxon>
        <taxon>Pseudomonadati</taxon>
        <taxon>Bacteroidota</taxon>
        <taxon>Flavobacteriia</taxon>
        <taxon>Flavobacteriales</taxon>
        <taxon>Flavobacteriaceae</taxon>
        <taxon>Urechidicola</taxon>
    </lineage>
</organism>
<keyword evidence="1" id="KW-0378">Hydrolase</keyword>
<dbReference type="EMBL" id="JAVRHV010000006">
    <property type="protein sequence ID" value="MDT0553789.1"/>
    <property type="molecule type" value="Genomic_DNA"/>
</dbReference>
<accession>A0ABU2Y6G7</accession>
<name>A0ABU2Y6G7_9FLAO</name>
<dbReference type="Gene3D" id="3.40.50.1820">
    <property type="entry name" value="alpha/beta hydrolase"/>
    <property type="match status" value="1"/>
</dbReference>
<reference evidence="1 2" key="1">
    <citation type="submission" date="2023-09" db="EMBL/GenBank/DDBJ databases">
        <authorList>
            <person name="Rey-Velasco X."/>
        </authorList>
    </citation>
    <scope>NUCLEOTIDE SEQUENCE [LARGE SCALE GENOMIC DNA]</scope>
    <source>
        <strain evidence="1 2">P050</strain>
    </source>
</reference>
<gene>
    <name evidence="1" type="ORF">RM519_11070</name>
</gene>
<evidence type="ECO:0000313" key="2">
    <source>
        <dbReference type="Proteomes" id="UP001252186"/>
    </source>
</evidence>
<dbReference type="SUPFAM" id="SSF53474">
    <property type="entry name" value="alpha/beta-Hydrolases"/>
    <property type="match status" value="1"/>
</dbReference>
<dbReference type="GO" id="GO:0016787">
    <property type="term" value="F:hydrolase activity"/>
    <property type="evidence" value="ECO:0007669"/>
    <property type="project" value="UniProtKB-KW"/>
</dbReference>
<dbReference type="RefSeq" id="WP_311593876.1">
    <property type="nucleotide sequence ID" value="NZ_JAVRHV010000006.1"/>
</dbReference>
<protein>
    <submittedName>
        <fullName evidence="1">Alpha/beta hydrolase</fullName>
    </submittedName>
</protein>
<dbReference type="InterPro" id="IPR029058">
    <property type="entry name" value="AB_hydrolase_fold"/>
</dbReference>
<dbReference type="Proteomes" id="UP001252186">
    <property type="component" value="Unassembled WGS sequence"/>
</dbReference>